<dbReference type="STRING" id="543379.A0A232EKH2"/>
<dbReference type="InterPro" id="IPR051320">
    <property type="entry name" value="Viral_Replic_Matur_Polypro"/>
</dbReference>
<comment type="caution">
    <text evidence="2">The sequence shown here is derived from an EMBL/GenBank/DDBJ whole genome shotgun (WGS) entry which is preliminary data.</text>
</comment>
<keyword evidence="3" id="KW-1185">Reference proteome</keyword>
<name>A0A232EKH2_9HYME</name>
<dbReference type="InterPro" id="IPR043128">
    <property type="entry name" value="Rev_trsase/Diguanyl_cyclase"/>
</dbReference>
<proteinExistence type="predicted"/>
<dbReference type="PANTHER" id="PTHR33064">
    <property type="entry name" value="POL PROTEIN"/>
    <property type="match status" value="1"/>
</dbReference>
<gene>
    <name evidence="2" type="ORF">TSAR_012439</name>
</gene>
<sequence>MHEQVYKMLHAGIIRRSKSNWSSSVVMVLKSDGSFRFCVDYRKVNAIPLTERSIPITAFTVRGLGLFKFVRMPYGLAGGPATFQMLANKLITPEMESFAFAYLDDIIIETDTFSDHIKWLTLILKRINKAGLTINRKKSKICMSEVRYIGVLMNREGCRPNSEQNHPIVEYPASKNLK</sequence>
<protein>
    <recommendedName>
        <fullName evidence="1">Reverse transcriptase domain-containing protein</fullName>
    </recommendedName>
</protein>
<dbReference type="PANTHER" id="PTHR33064:SF29">
    <property type="entry name" value="PEPTIDASE A2 DOMAIN-CONTAINING PROTEIN-RELATED"/>
    <property type="match status" value="1"/>
</dbReference>
<dbReference type="InterPro" id="IPR043502">
    <property type="entry name" value="DNA/RNA_pol_sf"/>
</dbReference>
<dbReference type="Pfam" id="PF00078">
    <property type="entry name" value="RVT_1"/>
    <property type="match status" value="1"/>
</dbReference>
<dbReference type="InterPro" id="IPR000477">
    <property type="entry name" value="RT_dom"/>
</dbReference>
<organism evidence="2 3">
    <name type="scientific">Trichomalopsis sarcophagae</name>
    <dbReference type="NCBI Taxonomy" id="543379"/>
    <lineage>
        <taxon>Eukaryota</taxon>
        <taxon>Metazoa</taxon>
        <taxon>Ecdysozoa</taxon>
        <taxon>Arthropoda</taxon>
        <taxon>Hexapoda</taxon>
        <taxon>Insecta</taxon>
        <taxon>Pterygota</taxon>
        <taxon>Neoptera</taxon>
        <taxon>Endopterygota</taxon>
        <taxon>Hymenoptera</taxon>
        <taxon>Apocrita</taxon>
        <taxon>Proctotrupomorpha</taxon>
        <taxon>Chalcidoidea</taxon>
        <taxon>Pteromalidae</taxon>
        <taxon>Pteromalinae</taxon>
        <taxon>Trichomalopsis</taxon>
    </lineage>
</organism>
<dbReference type="Proteomes" id="UP000215335">
    <property type="component" value="Unassembled WGS sequence"/>
</dbReference>
<evidence type="ECO:0000259" key="1">
    <source>
        <dbReference type="PROSITE" id="PS50878"/>
    </source>
</evidence>
<evidence type="ECO:0000313" key="3">
    <source>
        <dbReference type="Proteomes" id="UP000215335"/>
    </source>
</evidence>
<dbReference type="PROSITE" id="PS50878">
    <property type="entry name" value="RT_POL"/>
    <property type="match status" value="1"/>
</dbReference>
<dbReference type="CDD" id="cd01647">
    <property type="entry name" value="RT_LTR"/>
    <property type="match status" value="1"/>
</dbReference>
<evidence type="ECO:0000313" key="2">
    <source>
        <dbReference type="EMBL" id="OXU18822.1"/>
    </source>
</evidence>
<dbReference type="GO" id="GO:0071897">
    <property type="term" value="P:DNA biosynthetic process"/>
    <property type="evidence" value="ECO:0007669"/>
    <property type="project" value="UniProtKB-ARBA"/>
</dbReference>
<dbReference type="Gene3D" id="3.30.70.270">
    <property type="match status" value="1"/>
</dbReference>
<dbReference type="EMBL" id="NNAY01003810">
    <property type="protein sequence ID" value="OXU18822.1"/>
    <property type="molecule type" value="Genomic_DNA"/>
</dbReference>
<accession>A0A232EKH2</accession>
<dbReference type="SUPFAM" id="SSF56672">
    <property type="entry name" value="DNA/RNA polymerases"/>
    <property type="match status" value="1"/>
</dbReference>
<feature type="domain" description="Reverse transcriptase" evidence="1">
    <location>
        <begin position="1"/>
        <end position="153"/>
    </location>
</feature>
<dbReference type="OrthoDB" id="7692176at2759"/>
<reference evidence="2 3" key="1">
    <citation type="journal article" date="2017" name="Curr. Biol.">
        <title>The Evolution of Venom by Co-option of Single-Copy Genes.</title>
        <authorList>
            <person name="Martinson E.O."/>
            <person name="Mrinalini"/>
            <person name="Kelkar Y.D."/>
            <person name="Chang C.H."/>
            <person name="Werren J.H."/>
        </authorList>
    </citation>
    <scope>NUCLEOTIDE SEQUENCE [LARGE SCALE GENOMIC DNA]</scope>
    <source>
        <strain evidence="2 3">Alberta</strain>
        <tissue evidence="2">Whole body</tissue>
    </source>
</reference>
<dbReference type="AlphaFoldDB" id="A0A232EKH2"/>